<organism evidence="12 13">
    <name type="scientific">Psilocybe cf. subviscida</name>
    <dbReference type="NCBI Taxonomy" id="2480587"/>
    <lineage>
        <taxon>Eukaryota</taxon>
        <taxon>Fungi</taxon>
        <taxon>Dikarya</taxon>
        <taxon>Basidiomycota</taxon>
        <taxon>Agaricomycotina</taxon>
        <taxon>Agaricomycetes</taxon>
        <taxon>Agaricomycetidae</taxon>
        <taxon>Agaricales</taxon>
        <taxon>Agaricineae</taxon>
        <taxon>Strophariaceae</taxon>
        <taxon>Psilocybe</taxon>
    </lineage>
</organism>
<dbReference type="InterPro" id="IPR022649">
    <property type="entry name" value="Pr_cel_nuc_antig_C"/>
</dbReference>
<dbReference type="Pfam" id="PF00705">
    <property type="entry name" value="PCNA_N"/>
    <property type="match status" value="1"/>
</dbReference>
<feature type="compositionally biased region" description="Basic residues" evidence="9">
    <location>
        <begin position="319"/>
        <end position="347"/>
    </location>
</feature>
<feature type="compositionally biased region" description="Basic and acidic residues" evidence="9">
    <location>
        <begin position="229"/>
        <end position="242"/>
    </location>
</feature>
<dbReference type="CDD" id="cd00577">
    <property type="entry name" value="PCNA"/>
    <property type="match status" value="1"/>
</dbReference>
<dbReference type="InterPro" id="IPR046938">
    <property type="entry name" value="DNA_clamp_sf"/>
</dbReference>
<feature type="domain" description="Proliferating cell nuclear antigen PCNA N-terminal" evidence="10">
    <location>
        <begin position="51"/>
        <end position="157"/>
    </location>
</feature>
<dbReference type="InterPro" id="IPR022659">
    <property type="entry name" value="Pr_cel_nuc_antig_CS"/>
</dbReference>
<feature type="domain" description="Proliferating cell nuclear antigen PCNA C-terminal" evidence="11">
    <location>
        <begin position="350"/>
        <end position="418"/>
    </location>
</feature>
<evidence type="ECO:0000256" key="2">
    <source>
        <dbReference type="ARBA" id="ARBA00010462"/>
    </source>
</evidence>
<dbReference type="PANTHER" id="PTHR11352:SF0">
    <property type="entry name" value="PROLIFERATING CELL NUCLEAR ANTIGEN"/>
    <property type="match status" value="1"/>
</dbReference>
<evidence type="ECO:0000256" key="1">
    <source>
        <dbReference type="ARBA" id="ARBA00004123"/>
    </source>
</evidence>
<comment type="similarity">
    <text evidence="2 8">Belongs to the PCNA family.</text>
</comment>
<dbReference type="GO" id="GO:0006273">
    <property type="term" value="P:lagging strand elongation"/>
    <property type="evidence" value="ECO:0007669"/>
    <property type="project" value="UniProtKB-ARBA"/>
</dbReference>
<proteinExistence type="inferred from homology"/>
<dbReference type="PANTHER" id="PTHR11352">
    <property type="entry name" value="PROLIFERATING CELL NUCLEAR ANTIGEN"/>
    <property type="match status" value="1"/>
</dbReference>
<dbReference type="GO" id="GO:0006275">
    <property type="term" value="P:regulation of DNA replication"/>
    <property type="evidence" value="ECO:0007669"/>
    <property type="project" value="InterPro"/>
</dbReference>
<comment type="subcellular location">
    <subcellularLocation>
        <location evidence="1 7">Nucleus</location>
    </subcellularLocation>
</comment>
<reference evidence="12 13" key="1">
    <citation type="journal article" date="2020" name="ISME J.">
        <title>Uncovering the hidden diversity of litter-decomposition mechanisms in mushroom-forming fungi.</title>
        <authorList>
            <person name="Floudas D."/>
            <person name="Bentzer J."/>
            <person name="Ahren D."/>
            <person name="Johansson T."/>
            <person name="Persson P."/>
            <person name="Tunlid A."/>
        </authorList>
    </citation>
    <scope>NUCLEOTIDE SEQUENCE [LARGE SCALE GENOMIC DNA]</scope>
    <source>
        <strain evidence="12 13">CBS 101986</strain>
    </source>
</reference>
<dbReference type="SUPFAM" id="SSF55979">
    <property type="entry name" value="DNA clamp"/>
    <property type="match status" value="2"/>
</dbReference>
<evidence type="ECO:0000259" key="10">
    <source>
        <dbReference type="Pfam" id="PF00705"/>
    </source>
</evidence>
<evidence type="ECO:0000256" key="4">
    <source>
        <dbReference type="ARBA" id="ARBA00023125"/>
    </source>
</evidence>
<name>A0A8H5ASA4_9AGAR</name>
<keyword evidence="5 7" id="KW-0539">Nucleus</keyword>
<evidence type="ECO:0000313" key="13">
    <source>
        <dbReference type="Proteomes" id="UP000567179"/>
    </source>
</evidence>
<evidence type="ECO:0000313" key="12">
    <source>
        <dbReference type="EMBL" id="KAF5309960.1"/>
    </source>
</evidence>
<feature type="compositionally biased region" description="Acidic residues" evidence="9">
    <location>
        <begin position="243"/>
        <end position="258"/>
    </location>
</feature>
<evidence type="ECO:0000256" key="5">
    <source>
        <dbReference type="ARBA" id="ARBA00023242"/>
    </source>
</evidence>
<feature type="compositionally biased region" description="Polar residues" evidence="9">
    <location>
        <begin position="218"/>
        <end position="227"/>
    </location>
</feature>
<dbReference type="FunFam" id="3.10.150.10:FF:000006">
    <property type="entry name" value="Proliferating cell nuclear antigen"/>
    <property type="match status" value="1"/>
</dbReference>
<feature type="domain" description="Proliferating cell nuclear antigen PCNA C-terminal" evidence="11">
    <location>
        <begin position="161"/>
        <end position="229"/>
    </location>
</feature>
<dbReference type="GO" id="GO:0030337">
    <property type="term" value="F:DNA polymerase processivity factor activity"/>
    <property type="evidence" value="ECO:0007669"/>
    <property type="project" value="InterPro"/>
</dbReference>
<evidence type="ECO:0000259" key="11">
    <source>
        <dbReference type="Pfam" id="PF02747"/>
    </source>
</evidence>
<keyword evidence="13" id="KW-1185">Reference proteome</keyword>
<evidence type="ECO:0000256" key="6">
    <source>
        <dbReference type="ARBA" id="ARBA00054163"/>
    </source>
</evidence>
<feature type="region of interest" description="Disordered" evidence="9">
    <location>
        <begin position="211"/>
        <end position="356"/>
    </location>
</feature>
<gene>
    <name evidence="12" type="ORF">D9619_010440</name>
</gene>
<evidence type="ECO:0000256" key="8">
    <source>
        <dbReference type="RuleBase" id="RU003671"/>
    </source>
</evidence>
<evidence type="ECO:0000256" key="9">
    <source>
        <dbReference type="SAM" id="MobiDB-lite"/>
    </source>
</evidence>
<dbReference type="GO" id="GO:0003677">
    <property type="term" value="F:DNA binding"/>
    <property type="evidence" value="ECO:0007669"/>
    <property type="project" value="UniProtKB-KW"/>
</dbReference>
<dbReference type="GO" id="GO:0070987">
    <property type="term" value="P:error-free translesion synthesis"/>
    <property type="evidence" value="ECO:0007669"/>
    <property type="project" value="UniProtKB-ARBA"/>
</dbReference>
<dbReference type="Gene3D" id="3.70.10.10">
    <property type="match status" value="1"/>
</dbReference>
<accession>A0A8H5ASA4</accession>
<dbReference type="GO" id="GO:0043626">
    <property type="term" value="C:PCNA complex"/>
    <property type="evidence" value="ECO:0007669"/>
    <property type="project" value="UniProtKB-ARBA"/>
</dbReference>
<dbReference type="GO" id="GO:0006272">
    <property type="term" value="P:leading strand elongation"/>
    <property type="evidence" value="ECO:0007669"/>
    <property type="project" value="TreeGrafter"/>
</dbReference>
<dbReference type="InterPro" id="IPR000730">
    <property type="entry name" value="Pr_cel_nuc_antig"/>
</dbReference>
<keyword evidence="3 8" id="KW-0235">DNA replication</keyword>
<feature type="compositionally biased region" description="Acidic residues" evidence="9">
    <location>
        <begin position="277"/>
        <end position="315"/>
    </location>
</feature>
<dbReference type="Pfam" id="PF02747">
    <property type="entry name" value="PCNA_C"/>
    <property type="match status" value="2"/>
</dbReference>
<dbReference type="NCBIfam" id="TIGR00590">
    <property type="entry name" value="pcna"/>
    <property type="match status" value="1"/>
</dbReference>
<dbReference type="InterPro" id="IPR022648">
    <property type="entry name" value="Pr_cel_nuc_antig_N"/>
</dbReference>
<dbReference type="AlphaFoldDB" id="A0A8H5ASA4"/>
<evidence type="ECO:0000256" key="7">
    <source>
        <dbReference type="RuleBase" id="RU000641"/>
    </source>
</evidence>
<comment type="caution">
    <text evidence="12">The sequence shown here is derived from an EMBL/GenBank/DDBJ whole genome shotgun (WGS) entry which is preliminary data.</text>
</comment>
<protein>
    <recommendedName>
        <fullName evidence="7">DNA sliding clamp PCNA</fullName>
    </recommendedName>
</protein>
<dbReference type="Gene3D" id="3.10.150.10">
    <property type="entry name" value="DNA Polymerase III, subunit A, domain 2"/>
    <property type="match status" value="1"/>
</dbReference>
<dbReference type="EMBL" id="JAACJJ010000058">
    <property type="protein sequence ID" value="KAF5309960.1"/>
    <property type="molecule type" value="Genomic_DNA"/>
</dbReference>
<dbReference type="OrthoDB" id="534348at2759"/>
<comment type="function">
    <text evidence="7">This protein is an auxiliary protein of DNA polymerase delta and is involved in the control of eukaryotic DNA replication by increasing the polymerase's processivity during elongation of the leading strand.</text>
</comment>
<dbReference type="PRINTS" id="PR00339">
    <property type="entry name" value="PCNACYCLIN"/>
</dbReference>
<dbReference type="GO" id="GO:0006298">
    <property type="term" value="P:mismatch repair"/>
    <property type="evidence" value="ECO:0007669"/>
    <property type="project" value="TreeGrafter"/>
</dbReference>
<comment type="function">
    <text evidence="6">This protein is an auxiliary protein of DNA polymerase delta and is involved in the control of eukaryotic DNA replication by increasing the polymerase's processibility during elongation of the leading strand. Involved in DNA repair.</text>
</comment>
<keyword evidence="4 8" id="KW-0238">DNA-binding</keyword>
<dbReference type="Proteomes" id="UP000567179">
    <property type="component" value="Unassembled WGS sequence"/>
</dbReference>
<sequence length="422" mass="46962">MHNSFSCPTRLFHPLHHHARSKTRRSRHPQKAPRWQVSVSTRRFLLTPRSAIKELVTDANFECNEEGIVLQAMDNSHVALVSVKFAAPAFKRYRCDRPMPLGVNLTSLTKVLKCAKDDDITTLKAADEGDVLNLVYEAKNSDRIAEYDMKLMDIDADTLNIPETEYDARVTLPAAEFTRIVRDLSQLGESVRIEVSKEGVRFASDGEAANGSVLLRQSDGSHTSGTTIKPKEDESSQAKRDEDGDEDEAKEEDDDEDEPRVKKEPKGKAKVKKEKGEDDVEMGDEDDDAIVIKDEGDEEDGEDEKEDDDEDEDEDSSNKKRKKSSGGSKPSKKAKTSKASSSKKGKGKAADDDDDESTGVVIEMNQHVSLTFSLKYLVNFSKSASLSPRVQLMMSNDVPLLVAYDFSAGYIRYYLAPKIGDD</sequence>
<dbReference type="PROSITE" id="PS00293">
    <property type="entry name" value="PCNA_2"/>
    <property type="match status" value="1"/>
</dbReference>
<evidence type="ECO:0000256" key="3">
    <source>
        <dbReference type="ARBA" id="ARBA00022705"/>
    </source>
</evidence>